<dbReference type="Pfam" id="PF00571">
    <property type="entry name" value="CBS"/>
    <property type="match status" value="1"/>
</dbReference>
<dbReference type="AlphaFoldDB" id="A0A133V989"/>
<feature type="region of interest" description="Disordered" evidence="2">
    <location>
        <begin position="1"/>
        <end position="24"/>
    </location>
</feature>
<accession>A0A133V989</accession>
<reference evidence="4 5" key="1">
    <citation type="journal article" date="2016" name="Sci. Rep.">
        <title>Metabolic traits of an uncultured archaeal lineage -MSBL1- from brine pools of the Red Sea.</title>
        <authorList>
            <person name="Mwirichia R."/>
            <person name="Alam I."/>
            <person name="Rashid M."/>
            <person name="Vinu M."/>
            <person name="Ba-Alawi W."/>
            <person name="Anthony Kamau A."/>
            <person name="Kamanda Ngugi D."/>
            <person name="Goker M."/>
            <person name="Klenk H.P."/>
            <person name="Bajic V."/>
            <person name="Stingl U."/>
        </authorList>
    </citation>
    <scope>NUCLEOTIDE SEQUENCE [LARGE SCALE GENOMIC DNA]</scope>
    <source>
        <strain evidence="4">SCGC-AAA261G05</strain>
    </source>
</reference>
<evidence type="ECO:0000256" key="2">
    <source>
        <dbReference type="SAM" id="MobiDB-lite"/>
    </source>
</evidence>
<dbReference type="SUPFAM" id="SSF54631">
    <property type="entry name" value="CBS-domain pair"/>
    <property type="match status" value="1"/>
</dbReference>
<keyword evidence="5" id="KW-1185">Reference proteome</keyword>
<protein>
    <recommendedName>
        <fullName evidence="3">CBS domain-containing protein</fullName>
    </recommendedName>
</protein>
<dbReference type="InterPro" id="IPR046342">
    <property type="entry name" value="CBS_dom_sf"/>
</dbReference>
<dbReference type="Gene3D" id="3.10.580.10">
    <property type="entry name" value="CBS-domain"/>
    <property type="match status" value="1"/>
</dbReference>
<gene>
    <name evidence="4" type="ORF">AKJ47_02995</name>
</gene>
<name>A0A133V989_9EURY</name>
<dbReference type="PROSITE" id="PS51371">
    <property type="entry name" value="CBS"/>
    <property type="match status" value="1"/>
</dbReference>
<comment type="caution">
    <text evidence="4">The sequence shown here is derived from an EMBL/GenBank/DDBJ whole genome shotgun (WGS) entry which is preliminary data.</text>
</comment>
<keyword evidence="1" id="KW-0129">CBS domain</keyword>
<evidence type="ECO:0000313" key="5">
    <source>
        <dbReference type="Proteomes" id="UP000070405"/>
    </source>
</evidence>
<feature type="compositionally biased region" description="Basic and acidic residues" evidence="2">
    <location>
        <begin position="10"/>
        <end position="24"/>
    </location>
</feature>
<evidence type="ECO:0000259" key="3">
    <source>
        <dbReference type="PROSITE" id="PS51371"/>
    </source>
</evidence>
<dbReference type="InterPro" id="IPR000644">
    <property type="entry name" value="CBS_dom"/>
</dbReference>
<dbReference type="Proteomes" id="UP000070405">
    <property type="component" value="Unassembled WGS sequence"/>
</dbReference>
<dbReference type="EMBL" id="LHYA01000049">
    <property type="protein sequence ID" value="KXB03002.1"/>
    <property type="molecule type" value="Genomic_DNA"/>
</dbReference>
<dbReference type="SMART" id="SM00116">
    <property type="entry name" value="CBS"/>
    <property type="match status" value="1"/>
</dbReference>
<organism evidence="4 5">
    <name type="scientific">candidate division MSBL1 archaeon SCGC-AAA261G05</name>
    <dbReference type="NCBI Taxonomy" id="1698276"/>
    <lineage>
        <taxon>Archaea</taxon>
        <taxon>Methanobacteriati</taxon>
        <taxon>Methanobacteriota</taxon>
        <taxon>candidate division MSBL1</taxon>
    </lineage>
</organism>
<proteinExistence type="predicted"/>
<feature type="domain" description="CBS" evidence="3">
    <location>
        <begin position="34"/>
        <end position="86"/>
    </location>
</feature>
<evidence type="ECO:0000313" key="4">
    <source>
        <dbReference type="EMBL" id="KXB03002.1"/>
    </source>
</evidence>
<sequence>MGRLPSAGYKSHDRGPREFKSRLRKETGDIMALAKKKVITISPSHPIKDASELMVEKEIRRLPVTSSGTGRLQGALVTRDIINFRV</sequence>
<evidence type="ECO:0000256" key="1">
    <source>
        <dbReference type="PROSITE-ProRule" id="PRU00703"/>
    </source>
</evidence>